<dbReference type="InterPro" id="IPR043130">
    <property type="entry name" value="CDP-OH_PTrfase_TM_dom"/>
</dbReference>
<dbReference type="GO" id="GO:0008654">
    <property type="term" value="P:phospholipid biosynthetic process"/>
    <property type="evidence" value="ECO:0007669"/>
    <property type="project" value="InterPro"/>
</dbReference>
<keyword evidence="2" id="KW-0808">Transferase</keyword>
<keyword evidence="1" id="KW-1133">Transmembrane helix</keyword>
<dbReference type="KEGG" id="arf:AR1Y2_2559"/>
<feature type="transmembrane region" description="Helical" evidence="1">
    <location>
        <begin position="159"/>
        <end position="178"/>
    </location>
</feature>
<feature type="transmembrane region" description="Helical" evidence="1">
    <location>
        <begin position="92"/>
        <end position="112"/>
    </location>
</feature>
<sequence>MIGFYNVSVILTYAGVVSAVFGMSAAFNGNFKIAMICLMISGFTDMYDGTVAKMIKRSDDAKKFGIEIDSLCDLICFGAFPVVIGYSMGMDAWYAKIIYMMYILGAVIRLAFFNVTEEQRQAETSERRKHYRGLPVTSVALILPIVYQLKRFFTAQFPYIYLLAVLIISLLFVIDFSVFKPGKKCMFAFVIIGILVAVRIYFL</sequence>
<accession>A0A4P8IJ26</accession>
<evidence type="ECO:0000256" key="1">
    <source>
        <dbReference type="SAM" id="Phobius"/>
    </source>
</evidence>
<dbReference type="EC" id="2.7.8.8" evidence="2"/>
<gene>
    <name evidence="2" type="ORF">AR1Y2_2559</name>
</gene>
<evidence type="ECO:0000313" key="3">
    <source>
        <dbReference type="Proteomes" id="UP000298653"/>
    </source>
</evidence>
<dbReference type="Gene3D" id="1.20.120.1760">
    <property type="match status" value="1"/>
</dbReference>
<keyword evidence="3" id="KW-1185">Reference proteome</keyword>
<proteinExistence type="predicted"/>
<dbReference type="Proteomes" id="UP000298653">
    <property type="component" value="Chromosome"/>
</dbReference>
<dbReference type="InterPro" id="IPR000462">
    <property type="entry name" value="CDP-OH_P_trans"/>
</dbReference>
<organism evidence="2 3">
    <name type="scientific">Anaerostipes rhamnosivorans</name>
    <dbReference type="NCBI Taxonomy" id="1229621"/>
    <lineage>
        <taxon>Bacteria</taxon>
        <taxon>Bacillati</taxon>
        <taxon>Bacillota</taxon>
        <taxon>Clostridia</taxon>
        <taxon>Lachnospirales</taxon>
        <taxon>Lachnospiraceae</taxon>
        <taxon>Anaerostipes</taxon>
    </lineage>
</organism>
<dbReference type="GO" id="GO:0003882">
    <property type="term" value="F:CDP-diacylglycerol-serine O-phosphatidyltransferase activity"/>
    <property type="evidence" value="ECO:0007669"/>
    <property type="project" value="UniProtKB-EC"/>
</dbReference>
<dbReference type="AlphaFoldDB" id="A0A4P8IJ26"/>
<dbReference type="RefSeq" id="WP_137329301.1">
    <property type="nucleotide sequence ID" value="NZ_CP040058.1"/>
</dbReference>
<feature type="transmembrane region" description="Helical" evidence="1">
    <location>
        <begin position="64"/>
        <end position="86"/>
    </location>
</feature>
<feature type="transmembrane region" description="Helical" evidence="1">
    <location>
        <begin position="7"/>
        <end position="27"/>
    </location>
</feature>
<name>A0A4P8IJ26_9FIRM</name>
<dbReference type="Pfam" id="PF01066">
    <property type="entry name" value="CDP-OH_P_transf"/>
    <property type="match status" value="1"/>
</dbReference>
<dbReference type="EMBL" id="CP040058">
    <property type="protein sequence ID" value="QCP36013.1"/>
    <property type="molecule type" value="Genomic_DNA"/>
</dbReference>
<keyword evidence="1" id="KW-0472">Membrane</keyword>
<dbReference type="OrthoDB" id="9777147at2"/>
<dbReference type="GO" id="GO:0016020">
    <property type="term" value="C:membrane"/>
    <property type="evidence" value="ECO:0007669"/>
    <property type="project" value="InterPro"/>
</dbReference>
<reference evidence="2 3" key="1">
    <citation type="submission" date="2019-05" db="EMBL/GenBank/DDBJ databases">
        <title>Complete genome sequencing of Anaerostipes rhamnosivorans.</title>
        <authorList>
            <person name="Bui T.P.N."/>
            <person name="de Vos W.M."/>
        </authorList>
    </citation>
    <scope>NUCLEOTIDE SEQUENCE [LARGE SCALE GENOMIC DNA]</scope>
    <source>
        <strain evidence="2 3">1y2</strain>
    </source>
</reference>
<keyword evidence="1" id="KW-0812">Transmembrane</keyword>
<feature type="transmembrane region" description="Helical" evidence="1">
    <location>
        <begin position="133"/>
        <end position="153"/>
    </location>
</feature>
<feature type="transmembrane region" description="Helical" evidence="1">
    <location>
        <begin position="185"/>
        <end position="202"/>
    </location>
</feature>
<protein>
    <submittedName>
        <fullName evidence="2">CDP-diacylglycerol--serine O-phosphatidyltransferase</fullName>
        <ecNumber evidence="2">2.7.8.8</ecNumber>
    </submittedName>
</protein>
<evidence type="ECO:0000313" key="2">
    <source>
        <dbReference type="EMBL" id="QCP36013.1"/>
    </source>
</evidence>